<evidence type="ECO:0000256" key="6">
    <source>
        <dbReference type="ARBA" id="ARBA00023010"/>
    </source>
</evidence>
<evidence type="ECO:0000256" key="8">
    <source>
        <dbReference type="SAM" id="MobiDB-lite"/>
    </source>
</evidence>
<dbReference type="Gene3D" id="1.20.5.3310">
    <property type="match status" value="1"/>
</dbReference>
<keyword evidence="4" id="KW-0653">Protein transport</keyword>
<dbReference type="EMBL" id="SOAM01000003">
    <property type="protein sequence ID" value="TDS76200.1"/>
    <property type="molecule type" value="Genomic_DNA"/>
</dbReference>
<dbReference type="Pfam" id="PF02416">
    <property type="entry name" value="TatA_B_E"/>
    <property type="match status" value="1"/>
</dbReference>
<dbReference type="PRINTS" id="PR01506">
    <property type="entry name" value="TATBPROTEIN"/>
</dbReference>
<evidence type="ECO:0000256" key="4">
    <source>
        <dbReference type="ARBA" id="ARBA00022927"/>
    </source>
</evidence>
<evidence type="ECO:0000256" key="1">
    <source>
        <dbReference type="ARBA" id="ARBA00004167"/>
    </source>
</evidence>
<comment type="subcellular location">
    <subcellularLocation>
        <location evidence="1">Membrane</location>
        <topology evidence="1">Single-pass membrane protein</topology>
    </subcellularLocation>
</comment>
<protein>
    <submittedName>
        <fullName evidence="9">Sec-independent protein translocase protein TatB</fullName>
    </submittedName>
</protein>
<evidence type="ECO:0000256" key="2">
    <source>
        <dbReference type="ARBA" id="ARBA00022448"/>
    </source>
</evidence>
<comment type="caution">
    <text evidence="9">The sequence shown here is derived from an EMBL/GenBank/DDBJ whole genome shotgun (WGS) entry which is preliminary data.</text>
</comment>
<keyword evidence="5" id="KW-1133">Transmembrane helix</keyword>
<proteinExistence type="predicted"/>
<sequence>MFDLSLGKLLVIAVVALFLVGPEKLPLYAAKLGQWVRVARGILDGAKERMREELGPEFDDVDWQRLDPRQYDPRRIVRDALLEPAPQRDRSPRPAEAYVVEEESPER</sequence>
<keyword evidence="10" id="KW-1185">Reference proteome</keyword>
<evidence type="ECO:0000313" key="9">
    <source>
        <dbReference type="EMBL" id="TDS76200.1"/>
    </source>
</evidence>
<dbReference type="RefSeq" id="WP_133767399.1">
    <property type="nucleotide sequence ID" value="NZ_BAAARP010000001.1"/>
</dbReference>
<reference evidence="9 10" key="1">
    <citation type="submission" date="2019-03" db="EMBL/GenBank/DDBJ databases">
        <title>Genomic Encyclopedia of Archaeal and Bacterial Type Strains, Phase II (KMG-II): from individual species to whole genera.</title>
        <authorList>
            <person name="Goeker M."/>
        </authorList>
    </citation>
    <scope>NUCLEOTIDE SEQUENCE [LARGE SCALE GENOMIC DNA]</scope>
    <source>
        <strain evidence="9 10">DSM 24782</strain>
    </source>
</reference>
<evidence type="ECO:0000256" key="5">
    <source>
        <dbReference type="ARBA" id="ARBA00022989"/>
    </source>
</evidence>
<keyword evidence="2" id="KW-0813">Transport</keyword>
<dbReference type="GO" id="GO:0015031">
    <property type="term" value="P:protein transport"/>
    <property type="evidence" value="ECO:0007669"/>
    <property type="project" value="UniProtKB-KW"/>
</dbReference>
<feature type="compositionally biased region" description="Basic and acidic residues" evidence="8">
    <location>
        <begin position="80"/>
        <end position="93"/>
    </location>
</feature>
<dbReference type="GO" id="GO:0016020">
    <property type="term" value="C:membrane"/>
    <property type="evidence" value="ECO:0007669"/>
    <property type="project" value="UniProtKB-ARBA"/>
</dbReference>
<evidence type="ECO:0000313" key="10">
    <source>
        <dbReference type="Proteomes" id="UP000295344"/>
    </source>
</evidence>
<organism evidence="9 10">
    <name type="scientific">Amnibacterium kyonggiense</name>
    <dbReference type="NCBI Taxonomy" id="595671"/>
    <lineage>
        <taxon>Bacteria</taxon>
        <taxon>Bacillati</taxon>
        <taxon>Actinomycetota</taxon>
        <taxon>Actinomycetes</taxon>
        <taxon>Micrococcales</taxon>
        <taxon>Microbacteriaceae</taxon>
        <taxon>Amnibacterium</taxon>
    </lineage>
</organism>
<name>A0A4R7FJF5_9MICO</name>
<dbReference type="AlphaFoldDB" id="A0A4R7FJF5"/>
<keyword evidence="7" id="KW-0472">Membrane</keyword>
<evidence type="ECO:0000256" key="7">
    <source>
        <dbReference type="ARBA" id="ARBA00023136"/>
    </source>
</evidence>
<gene>
    <name evidence="9" type="ORF">CLV52_3320</name>
</gene>
<dbReference type="Proteomes" id="UP000295344">
    <property type="component" value="Unassembled WGS sequence"/>
</dbReference>
<evidence type="ECO:0000256" key="3">
    <source>
        <dbReference type="ARBA" id="ARBA00022692"/>
    </source>
</evidence>
<accession>A0A4R7FJF5</accession>
<keyword evidence="3" id="KW-0812">Transmembrane</keyword>
<dbReference type="InterPro" id="IPR003369">
    <property type="entry name" value="TatA/B/E"/>
</dbReference>
<keyword evidence="6" id="KW-0811">Translocation</keyword>
<feature type="region of interest" description="Disordered" evidence="8">
    <location>
        <begin position="80"/>
        <end position="107"/>
    </location>
</feature>
<dbReference type="OrthoDB" id="3267321at2"/>